<reference evidence="3 4" key="2">
    <citation type="journal article" date="2017" name="Nature">
        <title>The Apostasia genome and the evolution of orchids.</title>
        <authorList>
            <person name="Zhang G.Q."/>
            <person name="Liu K.W."/>
            <person name="Li Z."/>
            <person name="Lohaus R."/>
            <person name="Hsiao Y.Y."/>
            <person name="Niu S.C."/>
            <person name="Wang J.Y."/>
            <person name="Lin Y.C."/>
            <person name="Xu Q."/>
            <person name="Chen L.J."/>
            <person name="Yoshida K."/>
            <person name="Fujiwara S."/>
            <person name="Wang Z.W."/>
            <person name="Zhang Y.Q."/>
            <person name="Mitsuda N."/>
            <person name="Wang M."/>
            <person name="Liu G.H."/>
            <person name="Pecoraro L."/>
            <person name="Huang H.X."/>
            <person name="Xiao X.J."/>
            <person name="Lin M."/>
            <person name="Wu X.Y."/>
            <person name="Wu W.L."/>
            <person name="Chen Y.Y."/>
            <person name="Chang S.B."/>
            <person name="Sakamoto S."/>
            <person name="Ohme-Takagi M."/>
            <person name="Yagi M."/>
            <person name="Zeng S.J."/>
            <person name="Shen C.Y."/>
            <person name="Yeh C.M."/>
            <person name="Luo Y.B."/>
            <person name="Tsai W.C."/>
            <person name="Van de Peer Y."/>
            <person name="Liu Z.J."/>
        </authorList>
    </citation>
    <scope>NUCLEOTIDE SEQUENCE [LARGE SCALE GENOMIC DNA]</scope>
    <source>
        <tissue evidence="3">The whole plant</tissue>
    </source>
</reference>
<evidence type="ECO:0000313" key="4">
    <source>
        <dbReference type="Proteomes" id="UP000233837"/>
    </source>
</evidence>
<dbReference type="PANTHER" id="PTHR47003">
    <property type="entry name" value="OS01G0970900 PROTEIN"/>
    <property type="match status" value="1"/>
</dbReference>
<keyword evidence="1" id="KW-0677">Repeat</keyword>
<accession>A0A2I0W5T7</accession>
<dbReference type="GO" id="GO:0008380">
    <property type="term" value="P:RNA splicing"/>
    <property type="evidence" value="ECO:0007669"/>
    <property type="project" value="InterPro"/>
</dbReference>
<dbReference type="InterPro" id="IPR002885">
    <property type="entry name" value="PPR_rpt"/>
</dbReference>
<dbReference type="NCBIfam" id="TIGR00756">
    <property type="entry name" value="PPR"/>
    <property type="match status" value="1"/>
</dbReference>
<evidence type="ECO:0000256" key="1">
    <source>
        <dbReference type="ARBA" id="ARBA00022737"/>
    </source>
</evidence>
<dbReference type="Gene3D" id="1.25.40.10">
    <property type="entry name" value="Tetratricopeptide repeat domain"/>
    <property type="match status" value="2"/>
</dbReference>
<dbReference type="Proteomes" id="UP000233837">
    <property type="component" value="Unassembled WGS sequence"/>
</dbReference>
<keyword evidence="4" id="KW-1185">Reference proteome</keyword>
<evidence type="ECO:0000256" key="2">
    <source>
        <dbReference type="PROSITE-ProRule" id="PRU00708"/>
    </source>
</evidence>
<evidence type="ECO:0000313" key="3">
    <source>
        <dbReference type="EMBL" id="PKU71028.1"/>
    </source>
</evidence>
<gene>
    <name evidence="3" type="ORF">MA16_Dca018646</name>
</gene>
<protein>
    <submittedName>
        <fullName evidence="3">Pentatricopeptide repeat-containing protein</fullName>
    </submittedName>
</protein>
<dbReference type="InterPro" id="IPR011990">
    <property type="entry name" value="TPR-like_helical_dom_sf"/>
</dbReference>
<feature type="repeat" description="PPR" evidence="2">
    <location>
        <begin position="406"/>
        <end position="440"/>
    </location>
</feature>
<name>A0A2I0W5T7_9ASPA</name>
<dbReference type="PROSITE" id="PS51375">
    <property type="entry name" value="PPR"/>
    <property type="match status" value="1"/>
</dbReference>
<proteinExistence type="predicted"/>
<dbReference type="PANTHER" id="PTHR47003:SF3">
    <property type="entry name" value="SMALL RIBOSOMAL SUBUNIT PROTEIN MS81 (RPPR8)"/>
    <property type="match status" value="1"/>
</dbReference>
<dbReference type="InterPro" id="IPR044578">
    <property type="entry name" value="BIR6-like"/>
</dbReference>
<dbReference type="EMBL" id="KZ502897">
    <property type="protein sequence ID" value="PKU71028.1"/>
    <property type="molecule type" value="Genomic_DNA"/>
</dbReference>
<dbReference type="AlphaFoldDB" id="A0A2I0W5T7"/>
<dbReference type="Pfam" id="PF01535">
    <property type="entry name" value="PPR"/>
    <property type="match status" value="3"/>
</dbReference>
<reference evidence="3 4" key="1">
    <citation type="journal article" date="2016" name="Sci. Rep.">
        <title>The Dendrobium catenatum Lindl. genome sequence provides insights into polysaccharide synthase, floral development and adaptive evolution.</title>
        <authorList>
            <person name="Zhang G.Q."/>
            <person name="Xu Q."/>
            <person name="Bian C."/>
            <person name="Tsai W.C."/>
            <person name="Yeh C.M."/>
            <person name="Liu K.W."/>
            <person name="Yoshida K."/>
            <person name="Zhang L.S."/>
            <person name="Chang S.B."/>
            <person name="Chen F."/>
            <person name="Shi Y."/>
            <person name="Su Y.Y."/>
            <person name="Zhang Y.Q."/>
            <person name="Chen L.J."/>
            <person name="Yin Y."/>
            <person name="Lin M."/>
            <person name="Huang H."/>
            <person name="Deng H."/>
            <person name="Wang Z.W."/>
            <person name="Zhu S.L."/>
            <person name="Zhao X."/>
            <person name="Deng C."/>
            <person name="Niu S.C."/>
            <person name="Huang J."/>
            <person name="Wang M."/>
            <person name="Liu G.H."/>
            <person name="Yang H.J."/>
            <person name="Xiao X.J."/>
            <person name="Hsiao Y.Y."/>
            <person name="Wu W.L."/>
            <person name="Chen Y.Y."/>
            <person name="Mitsuda N."/>
            <person name="Ohme-Takagi M."/>
            <person name="Luo Y.B."/>
            <person name="Van de Peer Y."/>
            <person name="Liu Z.J."/>
        </authorList>
    </citation>
    <scope>NUCLEOTIDE SEQUENCE [LARGE SCALE GENOMIC DNA]</scope>
    <source>
        <tissue evidence="3">The whole plant</tissue>
    </source>
</reference>
<organism evidence="3 4">
    <name type="scientific">Dendrobium catenatum</name>
    <dbReference type="NCBI Taxonomy" id="906689"/>
    <lineage>
        <taxon>Eukaryota</taxon>
        <taxon>Viridiplantae</taxon>
        <taxon>Streptophyta</taxon>
        <taxon>Embryophyta</taxon>
        <taxon>Tracheophyta</taxon>
        <taxon>Spermatophyta</taxon>
        <taxon>Magnoliopsida</taxon>
        <taxon>Liliopsida</taxon>
        <taxon>Asparagales</taxon>
        <taxon>Orchidaceae</taxon>
        <taxon>Epidendroideae</taxon>
        <taxon>Malaxideae</taxon>
        <taxon>Dendrobiinae</taxon>
        <taxon>Dendrobium</taxon>
    </lineage>
</organism>
<sequence>MKSAWKSLYPQISAHLRTIGLPQVRPSEHKIPKFVHSLVSLGAVGNLERRHFSSEPAIERKDPDLAFLADIFSKPVESSEIQAELESRYVFLDRDTVYSALQNLEGNLETARRFFDWVSDRDSQILRSKSYNLMLRIVGTNGNSGEFWDLVETMKRKGFGISKETYLKIHENLVNGGKEDDFGTHLKEVYLFNTDQHVAARMCPKICRILEKEDPAEIQKNLLNLDICLSSDLIVSVLERISSSPQKALVFLEWVRDVQSFKIDGTLYNAIAKVLGREDCIKEFWAVLHKMRNAGYKMEKDVYFTVLDRFHKRKMVAAAVDLYEFAMSGSEKPPSSDFLHLLKKVVVSKDLDLALISRIVSIFINSGNSISTSTFNGVLKSLRSVGRLGECGNVLKAMEEGGFVADSSIHNQIVVGLCTAGRLDAACEYVKSLEKFGPVPNLKAWASLVQNHALAGELDKALSYFHEMVETEGCGHEEGSAFEVLVNRLCKKNRNMDAFRILKEMVMKKKYRPLQSTYKFLIEKLVNQCSLKEATSLIELMKGQGFPPFVEPFIVHMSKSGSVSDAMGFLKAMTVKEFPSRAIFLRLFRALLEAGRHEVAHDILSKSPGCVRNHVDVLDIFFSMKPSETALA</sequence>